<feature type="chain" id="PRO_5005601671" description="GPI mannosyltransferase 2" evidence="12">
    <location>
        <begin position="27"/>
        <end position="259"/>
    </location>
</feature>
<dbReference type="EC" id="2.4.1.-" evidence="11"/>
<feature type="signal peptide" evidence="12">
    <location>
        <begin position="1"/>
        <end position="26"/>
    </location>
</feature>
<comment type="caution">
    <text evidence="13">The sequence shown here is derived from an EMBL/GenBank/DDBJ whole genome shotgun (WGS) entry which is preliminary data.</text>
</comment>
<keyword evidence="6 11" id="KW-0808">Transferase</keyword>
<evidence type="ECO:0000256" key="12">
    <source>
        <dbReference type="SAM" id="SignalP"/>
    </source>
</evidence>
<sequence>MRVGVNALFSRAATLLLALTADYVFPDHSPDGALRMDLPPECLLSPALTSAFTRWDSAHFLSVTASGWAEHEYSHAFFPMFPLLIRWLAALLAHMLPPLCETELHILAGVLLSNSTFVVAACCLHRLGECVLQDARLARTSALLFCISPASIFFSTVYAESTFAAATFGGMLLLERSYAWAGSVALALATATRANGLLHVLLVAHAGLRRCVQILDAPSPGRRQHAATAVALAGASLSMLLQVLLVVGPYVAWQVATGH</sequence>
<evidence type="ECO:0000256" key="1">
    <source>
        <dbReference type="ARBA" id="ARBA00004477"/>
    </source>
</evidence>
<name>A0A0M0JBX5_9EUKA</name>
<feature type="transmembrane region" description="Helical" evidence="11">
    <location>
        <begin position="178"/>
        <end position="208"/>
    </location>
</feature>
<feature type="transmembrane region" description="Helical" evidence="11">
    <location>
        <begin position="104"/>
        <end position="125"/>
    </location>
</feature>
<protein>
    <recommendedName>
        <fullName evidence="11">GPI mannosyltransferase 2</fullName>
        <ecNumber evidence="11">2.4.1.-</ecNumber>
    </recommendedName>
</protein>
<evidence type="ECO:0000256" key="8">
    <source>
        <dbReference type="ARBA" id="ARBA00022824"/>
    </source>
</evidence>
<evidence type="ECO:0000256" key="4">
    <source>
        <dbReference type="ARBA" id="ARBA00022502"/>
    </source>
</evidence>
<evidence type="ECO:0000313" key="14">
    <source>
        <dbReference type="Proteomes" id="UP000037460"/>
    </source>
</evidence>
<dbReference type="PANTHER" id="PTHR12468:SF2">
    <property type="entry name" value="GPI MANNOSYLTRANSFERASE 2"/>
    <property type="match status" value="1"/>
</dbReference>
<evidence type="ECO:0000256" key="2">
    <source>
        <dbReference type="ARBA" id="ARBA00004687"/>
    </source>
</evidence>
<comment type="subcellular location">
    <subcellularLocation>
        <location evidence="1 11">Endoplasmic reticulum membrane</location>
        <topology evidence="1 11">Multi-pass membrane protein</topology>
    </subcellularLocation>
</comment>
<gene>
    <name evidence="13" type="ORF">Ctob_008886</name>
</gene>
<feature type="transmembrane region" description="Helical" evidence="11">
    <location>
        <begin position="229"/>
        <end position="253"/>
    </location>
</feature>
<dbReference type="GO" id="GO:0006506">
    <property type="term" value="P:GPI anchor biosynthetic process"/>
    <property type="evidence" value="ECO:0007669"/>
    <property type="project" value="UniProtKB-UniPathway"/>
</dbReference>
<organism evidence="13 14">
    <name type="scientific">Chrysochromulina tobinii</name>
    <dbReference type="NCBI Taxonomy" id="1460289"/>
    <lineage>
        <taxon>Eukaryota</taxon>
        <taxon>Haptista</taxon>
        <taxon>Haptophyta</taxon>
        <taxon>Prymnesiophyceae</taxon>
        <taxon>Prymnesiales</taxon>
        <taxon>Chrysochromulinaceae</taxon>
        <taxon>Chrysochromulina</taxon>
    </lineage>
</organism>
<keyword evidence="7 11" id="KW-0812">Transmembrane</keyword>
<evidence type="ECO:0000256" key="10">
    <source>
        <dbReference type="ARBA" id="ARBA00023136"/>
    </source>
</evidence>
<dbReference type="UniPathway" id="UPA00196"/>
<reference evidence="14" key="1">
    <citation type="journal article" date="2015" name="PLoS Genet.">
        <title>Genome Sequence and Transcriptome Analyses of Chrysochromulina tobin: Metabolic Tools for Enhanced Algal Fitness in the Prominent Order Prymnesiales (Haptophyceae).</title>
        <authorList>
            <person name="Hovde B.T."/>
            <person name="Deodato C.R."/>
            <person name="Hunsperger H.M."/>
            <person name="Ryken S.A."/>
            <person name="Yost W."/>
            <person name="Jha R.K."/>
            <person name="Patterson J."/>
            <person name="Monnat R.J. Jr."/>
            <person name="Barlow S.B."/>
            <person name="Starkenburg S.R."/>
            <person name="Cattolico R.A."/>
        </authorList>
    </citation>
    <scope>NUCLEOTIDE SEQUENCE</scope>
    <source>
        <strain evidence="14">CCMP291</strain>
    </source>
</reference>
<feature type="transmembrane region" description="Helical" evidence="11">
    <location>
        <begin position="137"/>
        <end position="158"/>
    </location>
</feature>
<comment type="caution">
    <text evidence="11">Lacks conserved residue(s) required for the propagation of feature annotation.</text>
</comment>
<dbReference type="InterPro" id="IPR007315">
    <property type="entry name" value="PIG-V/Gpi18"/>
</dbReference>
<evidence type="ECO:0000256" key="7">
    <source>
        <dbReference type="ARBA" id="ARBA00022692"/>
    </source>
</evidence>
<dbReference type="EMBL" id="JWZX01003140">
    <property type="protein sequence ID" value="KOO23965.1"/>
    <property type="molecule type" value="Genomic_DNA"/>
</dbReference>
<keyword evidence="12" id="KW-0732">Signal</keyword>
<dbReference type="Pfam" id="PF04188">
    <property type="entry name" value="Mannosyl_trans2"/>
    <property type="match status" value="1"/>
</dbReference>
<comment type="function">
    <text evidence="11">Mannosyltransferase involved in glycosylphosphatidylinositol-anchor biosynthesis.</text>
</comment>
<dbReference type="AlphaFoldDB" id="A0A0M0JBX5"/>
<comment type="similarity">
    <text evidence="3 11">Belongs to the PIGV family.</text>
</comment>
<keyword evidence="10 11" id="KW-0472">Membrane</keyword>
<comment type="pathway">
    <text evidence="2 11">Glycolipid biosynthesis; glycosylphosphatidylinositol-anchor biosynthesis.</text>
</comment>
<evidence type="ECO:0000313" key="13">
    <source>
        <dbReference type="EMBL" id="KOO23965.1"/>
    </source>
</evidence>
<evidence type="ECO:0000256" key="9">
    <source>
        <dbReference type="ARBA" id="ARBA00022989"/>
    </source>
</evidence>
<dbReference type="GO" id="GO:0031501">
    <property type="term" value="C:mannosyltransferase complex"/>
    <property type="evidence" value="ECO:0007669"/>
    <property type="project" value="TreeGrafter"/>
</dbReference>
<evidence type="ECO:0000256" key="3">
    <source>
        <dbReference type="ARBA" id="ARBA00008698"/>
    </source>
</evidence>
<dbReference type="Proteomes" id="UP000037460">
    <property type="component" value="Unassembled WGS sequence"/>
</dbReference>
<evidence type="ECO:0000256" key="5">
    <source>
        <dbReference type="ARBA" id="ARBA00022676"/>
    </source>
</evidence>
<dbReference type="GO" id="GO:0000009">
    <property type="term" value="F:alpha-1,6-mannosyltransferase activity"/>
    <property type="evidence" value="ECO:0007669"/>
    <property type="project" value="InterPro"/>
</dbReference>
<dbReference type="GO" id="GO:0005789">
    <property type="term" value="C:endoplasmic reticulum membrane"/>
    <property type="evidence" value="ECO:0007669"/>
    <property type="project" value="UniProtKB-SubCell"/>
</dbReference>
<dbReference type="GO" id="GO:0004376">
    <property type="term" value="F:GPI mannosyltransferase activity"/>
    <property type="evidence" value="ECO:0007669"/>
    <property type="project" value="InterPro"/>
</dbReference>
<evidence type="ECO:0000256" key="11">
    <source>
        <dbReference type="RuleBase" id="RU363112"/>
    </source>
</evidence>
<accession>A0A0M0JBX5</accession>
<keyword evidence="9 11" id="KW-1133">Transmembrane helix</keyword>
<dbReference type="PANTHER" id="PTHR12468">
    <property type="entry name" value="GPI MANNOSYLTRANSFERASE 2"/>
    <property type="match status" value="1"/>
</dbReference>
<keyword evidence="5 11" id="KW-0328">Glycosyltransferase</keyword>
<keyword evidence="4 11" id="KW-0337">GPI-anchor biosynthesis</keyword>
<dbReference type="OrthoDB" id="10252502at2759"/>
<proteinExistence type="inferred from homology"/>
<keyword evidence="14" id="KW-1185">Reference proteome</keyword>
<keyword evidence="8 11" id="KW-0256">Endoplasmic reticulum</keyword>
<evidence type="ECO:0000256" key="6">
    <source>
        <dbReference type="ARBA" id="ARBA00022679"/>
    </source>
</evidence>